<accession>A0A3M2L265</accession>
<keyword evidence="3" id="KW-1185">Reference proteome</keyword>
<organism evidence="2 3">
    <name type="scientific">Nocardia stercoris</name>
    <dbReference type="NCBI Taxonomy" id="2483361"/>
    <lineage>
        <taxon>Bacteria</taxon>
        <taxon>Bacillati</taxon>
        <taxon>Actinomycetota</taxon>
        <taxon>Actinomycetes</taxon>
        <taxon>Mycobacteriales</taxon>
        <taxon>Nocardiaceae</taxon>
        <taxon>Nocardia</taxon>
    </lineage>
</organism>
<name>A0A3M2L265_9NOCA</name>
<dbReference type="EMBL" id="RFFH01000008">
    <property type="protein sequence ID" value="RMI30810.1"/>
    <property type="molecule type" value="Genomic_DNA"/>
</dbReference>
<sequence>MSLKTIAGSTLVAVAAVTAAAGGASAAPTTPAGGIALRPVADDTAAQDVAYLTLSSPHSRNIESGASLGGTVGALSGILPSLAPVLLPTVSSTLGPAGVAAGLDAGSGLLLPLGSALVVPLGSALAGGAVGGAISSTIPASDVPDGVEWHGVCNEFGNCY</sequence>
<reference evidence="2 3" key="1">
    <citation type="submission" date="2018-10" db="EMBL/GenBank/DDBJ databases">
        <title>Isolation from cow dung.</title>
        <authorList>
            <person name="Ling L."/>
        </authorList>
    </citation>
    <scope>NUCLEOTIDE SEQUENCE [LARGE SCALE GENOMIC DNA]</scope>
    <source>
        <strain evidence="2 3">NEAU-LL90</strain>
    </source>
</reference>
<protein>
    <submittedName>
        <fullName evidence="2">Uncharacterized protein</fullName>
    </submittedName>
</protein>
<feature type="chain" id="PRO_5018186393" evidence="1">
    <location>
        <begin position="27"/>
        <end position="160"/>
    </location>
</feature>
<evidence type="ECO:0000256" key="1">
    <source>
        <dbReference type="SAM" id="SignalP"/>
    </source>
</evidence>
<feature type="signal peptide" evidence="1">
    <location>
        <begin position="1"/>
        <end position="26"/>
    </location>
</feature>
<dbReference type="Proteomes" id="UP000279275">
    <property type="component" value="Unassembled WGS sequence"/>
</dbReference>
<comment type="caution">
    <text evidence="2">The sequence shown here is derived from an EMBL/GenBank/DDBJ whole genome shotgun (WGS) entry which is preliminary data.</text>
</comment>
<dbReference type="RefSeq" id="WP_122189478.1">
    <property type="nucleotide sequence ID" value="NZ_RFFH01000008.1"/>
</dbReference>
<proteinExistence type="predicted"/>
<evidence type="ECO:0000313" key="2">
    <source>
        <dbReference type="EMBL" id="RMI30810.1"/>
    </source>
</evidence>
<keyword evidence="1" id="KW-0732">Signal</keyword>
<gene>
    <name evidence="2" type="ORF">EBN03_19285</name>
</gene>
<dbReference type="AlphaFoldDB" id="A0A3M2L265"/>
<evidence type="ECO:0000313" key="3">
    <source>
        <dbReference type="Proteomes" id="UP000279275"/>
    </source>
</evidence>